<feature type="domain" description="Glycosyl transferase family 51" evidence="12">
    <location>
        <begin position="75"/>
        <end position="231"/>
    </location>
</feature>
<keyword evidence="10 11" id="KW-0961">Cell wall biogenesis/degradation</keyword>
<comment type="caution">
    <text evidence="13">The sequence shown here is derived from an EMBL/GenBank/DDBJ whole genome shotgun (WGS) entry which is preliminary data.</text>
</comment>
<sequence>MARSRRAATPKKKKKAKGPGLLDRLASGIRRLFRWALLGVLGLAVLLVAWIALYRFVNPPTGWYMASESRRLGGIQHEWVDFDDVARAMPLSVVAAEDANFCRHWGFDMGAIRLALEDGGARGASTISQQVVKNTFLWHGRNWLRKLLEALLTPVVEILWPKERILEVYLNMAEFDEGVFGVQAAARHHFGTDASGLSAQQAALLASVLPAPQSRDAARPDAFMERRARAIRDGAATITRDDRSACFGG</sequence>
<dbReference type="GeneID" id="94366676"/>
<dbReference type="EMBL" id="QEYD01000011">
    <property type="protein sequence ID" value="PWE27434.1"/>
    <property type="molecule type" value="Genomic_DNA"/>
</dbReference>
<keyword evidence="6 11" id="KW-0133">Cell shape</keyword>
<dbReference type="PANTHER" id="PTHR30400:SF0">
    <property type="entry name" value="BIOSYNTHETIC PEPTIDOGLYCAN TRANSGLYCOSYLASE"/>
    <property type="match status" value="1"/>
</dbReference>
<dbReference type="SUPFAM" id="SSF53955">
    <property type="entry name" value="Lysozyme-like"/>
    <property type="match status" value="1"/>
</dbReference>
<evidence type="ECO:0000256" key="10">
    <source>
        <dbReference type="ARBA" id="ARBA00023316"/>
    </source>
</evidence>
<evidence type="ECO:0000256" key="4">
    <source>
        <dbReference type="ARBA" id="ARBA00022679"/>
    </source>
</evidence>
<evidence type="ECO:0000256" key="2">
    <source>
        <dbReference type="ARBA" id="ARBA00022519"/>
    </source>
</evidence>
<dbReference type="InterPro" id="IPR036950">
    <property type="entry name" value="PBP_transglycosylase"/>
</dbReference>
<dbReference type="GO" id="GO:0005886">
    <property type="term" value="C:plasma membrane"/>
    <property type="evidence" value="ECO:0007669"/>
    <property type="project" value="UniProtKB-SubCell"/>
</dbReference>
<dbReference type="GO" id="GO:0009252">
    <property type="term" value="P:peptidoglycan biosynthetic process"/>
    <property type="evidence" value="ECO:0007669"/>
    <property type="project" value="UniProtKB-UniRule"/>
</dbReference>
<keyword evidence="8 11" id="KW-1133">Transmembrane helix</keyword>
<comment type="pathway">
    <text evidence="11">Cell wall biogenesis; peptidoglycan biosynthesis.</text>
</comment>
<keyword evidence="9 11" id="KW-0472">Membrane</keyword>
<dbReference type="NCBIfam" id="TIGR02070">
    <property type="entry name" value="mono_pep_trsgly"/>
    <property type="match status" value="1"/>
</dbReference>
<dbReference type="GO" id="GO:0009274">
    <property type="term" value="C:peptidoglycan-based cell wall"/>
    <property type="evidence" value="ECO:0007669"/>
    <property type="project" value="InterPro"/>
</dbReference>
<dbReference type="AlphaFoldDB" id="A0A2U2C6L4"/>
<feature type="transmembrane region" description="Helical" evidence="11">
    <location>
        <begin position="32"/>
        <end position="53"/>
    </location>
</feature>
<evidence type="ECO:0000313" key="14">
    <source>
        <dbReference type="Proteomes" id="UP000244940"/>
    </source>
</evidence>
<evidence type="ECO:0000256" key="8">
    <source>
        <dbReference type="ARBA" id="ARBA00022989"/>
    </source>
</evidence>
<dbReference type="OrthoDB" id="9766909at2"/>
<comment type="catalytic activity">
    <reaction evidence="11">
        <text>[GlcNAc-(1-&gt;4)-Mur2Ac(oyl-L-Ala-gamma-D-Glu-L-Lys-D-Ala-D-Ala)](n)-di-trans,octa-cis-undecaprenyl diphosphate + beta-D-GlcNAc-(1-&gt;4)-Mur2Ac(oyl-L-Ala-gamma-D-Glu-L-Lys-D-Ala-D-Ala)-di-trans,octa-cis-undecaprenyl diphosphate = [GlcNAc-(1-&gt;4)-Mur2Ac(oyl-L-Ala-gamma-D-Glu-L-Lys-D-Ala-D-Ala)](n+1)-di-trans,octa-cis-undecaprenyl diphosphate + di-trans,octa-cis-undecaprenyl diphosphate + H(+)</text>
        <dbReference type="Rhea" id="RHEA:23708"/>
        <dbReference type="Rhea" id="RHEA-COMP:9602"/>
        <dbReference type="Rhea" id="RHEA-COMP:9603"/>
        <dbReference type="ChEBI" id="CHEBI:15378"/>
        <dbReference type="ChEBI" id="CHEBI:58405"/>
        <dbReference type="ChEBI" id="CHEBI:60033"/>
        <dbReference type="ChEBI" id="CHEBI:78435"/>
        <dbReference type="EC" id="2.4.99.28"/>
    </reaction>
</comment>
<comment type="subcellular location">
    <subcellularLocation>
        <location evidence="11">Cell inner membrane</location>
        <topology evidence="11">Single-pass membrane protein</topology>
    </subcellularLocation>
</comment>
<evidence type="ECO:0000256" key="3">
    <source>
        <dbReference type="ARBA" id="ARBA00022676"/>
    </source>
</evidence>
<dbReference type="Proteomes" id="UP000244940">
    <property type="component" value="Unassembled WGS sequence"/>
</dbReference>
<name>A0A2U2C6L4_9RHOB</name>
<comment type="function">
    <text evidence="11">Peptidoglycan polymerase that catalyzes glycan chain elongation from lipid-linked precursors.</text>
</comment>
<organism evidence="13 14">
    <name type="scientific">Pararhodobacter marinus</name>
    <dbReference type="NCBI Taxonomy" id="2184063"/>
    <lineage>
        <taxon>Bacteria</taxon>
        <taxon>Pseudomonadati</taxon>
        <taxon>Pseudomonadota</taxon>
        <taxon>Alphaproteobacteria</taxon>
        <taxon>Rhodobacterales</taxon>
        <taxon>Paracoccaceae</taxon>
        <taxon>Pararhodobacter</taxon>
    </lineage>
</organism>
<evidence type="ECO:0000313" key="13">
    <source>
        <dbReference type="EMBL" id="PWE27434.1"/>
    </source>
</evidence>
<accession>A0A2U2C6L4</accession>
<keyword evidence="14" id="KW-1185">Reference proteome</keyword>
<dbReference type="Gene3D" id="1.10.3810.10">
    <property type="entry name" value="Biosynthetic peptidoglycan transglycosylase-like"/>
    <property type="match status" value="1"/>
</dbReference>
<dbReference type="GO" id="GO:0071555">
    <property type="term" value="P:cell wall organization"/>
    <property type="evidence" value="ECO:0007669"/>
    <property type="project" value="UniProtKB-KW"/>
</dbReference>
<dbReference type="EC" id="2.4.99.28" evidence="11"/>
<dbReference type="PANTHER" id="PTHR30400">
    <property type="entry name" value="MONOFUNCTIONAL BIOSYNTHETIC PEPTIDOGLYCAN TRANSGLYCOSYLASE"/>
    <property type="match status" value="1"/>
</dbReference>
<protein>
    <recommendedName>
        <fullName evidence="11">Biosynthetic peptidoglycan transglycosylase</fullName>
        <ecNumber evidence="11">2.4.99.28</ecNumber>
    </recommendedName>
    <alternativeName>
        <fullName evidence="11">Glycan polymerase</fullName>
    </alternativeName>
    <alternativeName>
        <fullName evidence="11">Peptidoglycan glycosyltransferase MtgA</fullName>
        <shortName evidence="11">PGT</shortName>
    </alternativeName>
</protein>
<keyword evidence="4 11" id="KW-0808">Transferase</keyword>
<dbReference type="UniPathway" id="UPA00219"/>
<proteinExistence type="inferred from homology"/>
<evidence type="ECO:0000256" key="7">
    <source>
        <dbReference type="ARBA" id="ARBA00022984"/>
    </source>
</evidence>
<dbReference type="GO" id="GO:0008360">
    <property type="term" value="P:regulation of cell shape"/>
    <property type="evidence" value="ECO:0007669"/>
    <property type="project" value="UniProtKB-KW"/>
</dbReference>
<dbReference type="GO" id="GO:0008955">
    <property type="term" value="F:peptidoglycan glycosyltransferase activity"/>
    <property type="evidence" value="ECO:0007669"/>
    <property type="project" value="UniProtKB-UniRule"/>
</dbReference>
<keyword evidence="2 11" id="KW-0997">Cell inner membrane</keyword>
<keyword evidence="7 11" id="KW-0573">Peptidoglycan synthesis</keyword>
<evidence type="ECO:0000256" key="9">
    <source>
        <dbReference type="ARBA" id="ARBA00023136"/>
    </source>
</evidence>
<dbReference type="GO" id="GO:0016763">
    <property type="term" value="F:pentosyltransferase activity"/>
    <property type="evidence" value="ECO:0007669"/>
    <property type="project" value="InterPro"/>
</dbReference>
<evidence type="ECO:0000256" key="11">
    <source>
        <dbReference type="HAMAP-Rule" id="MF_00766"/>
    </source>
</evidence>
<evidence type="ECO:0000256" key="5">
    <source>
        <dbReference type="ARBA" id="ARBA00022692"/>
    </source>
</evidence>
<dbReference type="RefSeq" id="WP_109534624.1">
    <property type="nucleotide sequence ID" value="NZ_CAXPUO010000088.1"/>
</dbReference>
<comment type="similarity">
    <text evidence="11">Belongs to the glycosyltransferase 51 family.</text>
</comment>
<dbReference type="InterPro" id="IPR023346">
    <property type="entry name" value="Lysozyme-like_dom_sf"/>
</dbReference>
<reference evidence="13 14" key="1">
    <citation type="submission" date="2018-05" db="EMBL/GenBank/DDBJ databases">
        <title>Pararhodobacter marina sp. nov., isolated from deep-sea water of the Indian Ocean.</title>
        <authorList>
            <person name="Lai Q.Sr."/>
            <person name="Liu X."/>
            <person name="Shao Z."/>
        </authorList>
    </citation>
    <scope>NUCLEOTIDE SEQUENCE [LARGE SCALE GENOMIC DNA]</scope>
    <source>
        <strain evidence="13 14">CIC4N-9</strain>
    </source>
</reference>
<gene>
    <name evidence="11" type="primary">mtgA</name>
    <name evidence="13" type="ORF">C4N9_17425</name>
</gene>
<dbReference type="HAMAP" id="MF_00766">
    <property type="entry name" value="PGT_MtgA"/>
    <property type="match status" value="1"/>
</dbReference>
<dbReference type="InterPro" id="IPR001264">
    <property type="entry name" value="Glyco_trans_51"/>
</dbReference>
<keyword evidence="3 11" id="KW-0328">Glycosyltransferase</keyword>
<evidence type="ECO:0000256" key="6">
    <source>
        <dbReference type="ARBA" id="ARBA00022960"/>
    </source>
</evidence>
<dbReference type="InterPro" id="IPR011812">
    <property type="entry name" value="Pep_trsgly"/>
</dbReference>
<evidence type="ECO:0000256" key="1">
    <source>
        <dbReference type="ARBA" id="ARBA00022475"/>
    </source>
</evidence>
<keyword evidence="1 11" id="KW-1003">Cell membrane</keyword>
<dbReference type="Pfam" id="PF00912">
    <property type="entry name" value="Transgly"/>
    <property type="match status" value="1"/>
</dbReference>
<evidence type="ECO:0000259" key="12">
    <source>
        <dbReference type="Pfam" id="PF00912"/>
    </source>
</evidence>
<keyword evidence="5 11" id="KW-0812">Transmembrane</keyword>